<evidence type="ECO:0000313" key="1">
    <source>
        <dbReference type="EMBL" id="KAF2139063.1"/>
    </source>
</evidence>
<accession>A0A6A6B6N7</accession>
<organism evidence="1 2">
    <name type="scientific">Aplosporella prunicola CBS 121167</name>
    <dbReference type="NCBI Taxonomy" id="1176127"/>
    <lineage>
        <taxon>Eukaryota</taxon>
        <taxon>Fungi</taxon>
        <taxon>Dikarya</taxon>
        <taxon>Ascomycota</taxon>
        <taxon>Pezizomycotina</taxon>
        <taxon>Dothideomycetes</taxon>
        <taxon>Dothideomycetes incertae sedis</taxon>
        <taxon>Botryosphaeriales</taxon>
        <taxon>Aplosporellaceae</taxon>
        <taxon>Aplosporella</taxon>
    </lineage>
</organism>
<dbReference type="PANTHER" id="PTHR28180:SF2">
    <property type="entry name" value="PEROXISOMAL PROTEIN 2"/>
    <property type="match status" value="1"/>
</dbReference>
<reference evidence="1" key="1">
    <citation type="journal article" date="2020" name="Stud. Mycol.">
        <title>101 Dothideomycetes genomes: a test case for predicting lifestyles and emergence of pathogens.</title>
        <authorList>
            <person name="Haridas S."/>
            <person name="Albert R."/>
            <person name="Binder M."/>
            <person name="Bloem J."/>
            <person name="Labutti K."/>
            <person name="Salamov A."/>
            <person name="Andreopoulos B."/>
            <person name="Baker S."/>
            <person name="Barry K."/>
            <person name="Bills G."/>
            <person name="Bluhm B."/>
            <person name="Cannon C."/>
            <person name="Castanera R."/>
            <person name="Culley D."/>
            <person name="Daum C."/>
            <person name="Ezra D."/>
            <person name="Gonzalez J."/>
            <person name="Henrissat B."/>
            <person name="Kuo A."/>
            <person name="Liang C."/>
            <person name="Lipzen A."/>
            <person name="Lutzoni F."/>
            <person name="Magnuson J."/>
            <person name="Mondo S."/>
            <person name="Nolan M."/>
            <person name="Ohm R."/>
            <person name="Pangilinan J."/>
            <person name="Park H.-J."/>
            <person name="Ramirez L."/>
            <person name="Alfaro M."/>
            <person name="Sun H."/>
            <person name="Tritt A."/>
            <person name="Yoshinaga Y."/>
            <person name="Zwiers L.-H."/>
            <person name="Turgeon B."/>
            <person name="Goodwin S."/>
            <person name="Spatafora J."/>
            <person name="Crous P."/>
            <person name="Grigoriev I."/>
        </authorList>
    </citation>
    <scope>NUCLEOTIDE SEQUENCE</scope>
    <source>
        <strain evidence="1">CBS 121167</strain>
    </source>
</reference>
<dbReference type="Gene3D" id="1.20.1290.10">
    <property type="entry name" value="AhpD-like"/>
    <property type="match status" value="1"/>
</dbReference>
<dbReference type="PANTHER" id="PTHR28180">
    <property type="entry name" value="CONSERVED MITOCHONDRIAL PROTEIN-RELATED"/>
    <property type="match status" value="1"/>
</dbReference>
<dbReference type="SUPFAM" id="SSF69118">
    <property type="entry name" value="AhpD-like"/>
    <property type="match status" value="1"/>
</dbReference>
<protein>
    <recommendedName>
        <fullName evidence="3">Carboxymuconolactone decarboxylase-like domain-containing protein</fullName>
    </recommendedName>
</protein>
<evidence type="ECO:0008006" key="3">
    <source>
        <dbReference type="Google" id="ProtNLM"/>
    </source>
</evidence>
<evidence type="ECO:0000313" key="2">
    <source>
        <dbReference type="Proteomes" id="UP000799438"/>
    </source>
</evidence>
<dbReference type="OrthoDB" id="5537330at2759"/>
<dbReference type="GeneID" id="54294771"/>
<dbReference type="InterPro" id="IPR052999">
    <property type="entry name" value="PTS1_Protein"/>
</dbReference>
<proteinExistence type="predicted"/>
<gene>
    <name evidence="1" type="ORF">K452DRAFT_233001</name>
</gene>
<sequence length="243" mass="26217">MTSSLPPLSELVGLFPEDTRGPAYNLAYVYAGVALLAFAQEKKTSYLWQEIANAHATDESAQATVARRLREGLLKASPLVGFPRSINGLSALLESTRRTSPTLAASLEQDASLRSPVPKAERQQRGKAFFSRIYAQHTDRVLHAMNASSGGDLGEFAITCIYGDLMAEESILDAKETGLLEFVACFACQAERQAKGHMYGARNLGASGKEITGTVDLVIRVAKALGVDFDIAGMEFVEKAKGW</sequence>
<dbReference type="AlphaFoldDB" id="A0A6A6B6N7"/>
<keyword evidence="2" id="KW-1185">Reference proteome</keyword>
<dbReference type="RefSeq" id="XP_033394776.1">
    <property type="nucleotide sequence ID" value="XM_033537275.1"/>
</dbReference>
<dbReference type="EMBL" id="ML995494">
    <property type="protein sequence ID" value="KAF2139063.1"/>
    <property type="molecule type" value="Genomic_DNA"/>
</dbReference>
<dbReference type="Proteomes" id="UP000799438">
    <property type="component" value="Unassembled WGS sequence"/>
</dbReference>
<name>A0A6A6B6N7_9PEZI</name>
<dbReference type="InterPro" id="IPR029032">
    <property type="entry name" value="AhpD-like"/>
</dbReference>